<name>A0AAE0YSC7_9GAST</name>
<sequence length="74" mass="8392">MSAFSCWAWALLVGGPSPCQRFHAGHGRFWSADPHHVSVFMLGMGTSQWRVLTLSLFSCLAWVFLWLHSLNKND</sequence>
<accession>A0AAE0YSC7</accession>
<dbReference type="Proteomes" id="UP001283361">
    <property type="component" value="Unassembled WGS sequence"/>
</dbReference>
<comment type="caution">
    <text evidence="2">The sequence shown here is derived from an EMBL/GenBank/DDBJ whole genome shotgun (WGS) entry which is preliminary data.</text>
</comment>
<evidence type="ECO:0000256" key="1">
    <source>
        <dbReference type="SAM" id="Phobius"/>
    </source>
</evidence>
<proteinExistence type="predicted"/>
<keyword evidence="3" id="KW-1185">Reference proteome</keyword>
<reference evidence="2" key="1">
    <citation type="journal article" date="2023" name="G3 (Bethesda)">
        <title>A reference genome for the long-term kleptoplast-retaining sea slug Elysia crispata morphotype clarki.</title>
        <authorList>
            <person name="Eastman K.E."/>
            <person name="Pendleton A.L."/>
            <person name="Shaikh M.A."/>
            <person name="Suttiyut T."/>
            <person name="Ogas R."/>
            <person name="Tomko P."/>
            <person name="Gavelis G."/>
            <person name="Widhalm J.R."/>
            <person name="Wisecaver J.H."/>
        </authorList>
    </citation>
    <scope>NUCLEOTIDE SEQUENCE</scope>
    <source>
        <strain evidence="2">ECLA1</strain>
    </source>
</reference>
<evidence type="ECO:0000313" key="3">
    <source>
        <dbReference type="Proteomes" id="UP001283361"/>
    </source>
</evidence>
<keyword evidence="1" id="KW-1133">Transmembrane helix</keyword>
<protein>
    <submittedName>
        <fullName evidence="2">Uncharacterized protein</fullName>
    </submittedName>
</protein>
<gene>
    <name evidence="2" type="ORF">RRG08_027477</name>
</gene>
<keyword evidence="1" id="KW-0812">Transmembrane</keyword>
<dbReference type="AlphaFoldDB" id="A0AAE0YSC7"/>
<keyword evidence="1" id="KW-0472">Membrane</keyword>
<feature type="transmembrane region" description="Helical" evidence="1">
    <location>
        <begin position="49"/>
        <end position="67"/>
    </location>
</feature>
<evidence type="ECO:0000313" key="2">
    <source>
        <dbReference type="EMBL" id="KAK3755219.1"/>
    </source>
</evidence>
<organism evidence="2 3">
    <name type="scientific">Elysia crispata</name>
    <name type="common">lettuce slug</name>
    <dbReference type="NCBI Taxonomy" id="231223"/>
    <lineage>
        <taxon>Eukaryota</taxon>
        <taxon>Metazoa</taxon>
        <taxon>Spiralia</taxon>
        <taxon>Lophotrochozoa</taxon>
        <taxon>Mollusca</taxon>
        <taxon>Gastropoda</taxon>
        <taxon>Heterobranchia</taxon>
        <taxon>Euthyneura</taxon>
        <taxon>Panpulmonata</taxon>
        <taxon>Sacoglossa</taxon>
        <taxon>Placobranchoidea</taxon>
        <taxon>Plakobranchidae</taxon>
        <taxon>Elysia</taxon>
    </lineage>
</organism>
<dbReference type="EMBL" id="JAWDGP010005603">
    <property type="protein sequence ID" value="KAK3755219.1"/>
    <property type="molecule type" value="Genomic_DNA"/>
</dbReference>